<keyword evidence="1" id="KW-0812">Transmembrane</keyword>
<proteinExistence type="predicted"/>
<keyword evidence="1" id="KW-1133">Transmembrane helix</keyword>
<evidence type="ECO:0000313" key="3">
    <source>
        <dbReference type="Proteomes" id="UP000219612"/>
    </source>
</evidence>
<keyword evidence="3" id="KW-1185">Reference proteome</keyword>
<protein>
    <submittedName>
        <fullName evidence="2">Uncharacterized protein</fullName>
    </submittedName>
</protein>
<evidence type="ECO:0000256" key="1">
    <source>
        <dbReference type="SAM" id="Phobius"/>
    </source>
</evidence>
<feature type="transmembrane region" description="Helical" evidence="1">
    <location>
        <begin position="278"/>
        <end position="298"/>
    </location>
</feature>
<dbReference type="AlphaFoldDB" id="A0A285IJT4"/>
<dbReference type="EMBL" id="OBDY01000008">
    <property type="protein sequence ID" value="SNY48017.1"/>
    <property type="molecule type" value="Genomic_DNA"/>
</dbReference>
<evidence type="ECO:0000313" key="2">
    <source>
        <dbReference type="EMBL" id="SNY48017.1"/>
    </source>
</evidence>
<dbReference type="RefSeq" id="WP_097321792.1">
    <property type="nucleotide sequence ID" value="NZ_OBDY01000008.1"/>
</dbReference>
<feature type="transmembrane region" description="Helical" evidence="1">
    <location>
        <begin position="241"/>
        <end position="266"/>
    </location>
</feature>
<organism evidence="2 3">
    <name type="scientific">Paractinoplanes atraurantiacus</name>
    <dbReference type="NCBI Taxonomy" id="1036182"/>
    <lineage>
        <taxon>Bacteria</taxon>
        <taxon>Bacillati</taxon>
        <taxon>Actinomycetota</taxon>
        <taxon>Actinomycetes</taxon>
        <taxon>Micromonosporales</taxon>
        <taxon>Micromonosporaceae</taxon>
        <taxon>Paractinoplanes</taxon>
    </lineage>
</organism>
<accession>A0A285IJT4</accession>
<dbReference type="OrthoDB" id="3293522at2"/>
<dbReference type="Proteomes" id="UP000219612">
    <property type="component" value="Unassembled WGS sequence"/>
</dbReference>
<name>A0A285IJT4_9ACTN</name>
<feature type="transmembrane region" description="Helical" evidence="1">
    <location>
        <begin position="76"/>
        <end position="99"/>
    </location>
</feature>
<feature type="transmembrane region" description="Helical" evidence="1">
    <location>
        <begin position="333"/>
        <end position="355"/>
    </location>
</feature>
<sequence length="369" mass="38172">MSAETWPTTDERLARRYRRLLLAYSGRYRRLHGAEMLTTILEMAEPARSRPSAGEAWHLIGSGVRQRFRLPSGRPFTVVTAVLVTVVLGVFGAAAGSVLGTSAGLPSRSDAQKLVNAAVTDPRASFVYPMSGSGRADSLNFSVSPGVRQPNWTVEDARAGLAADGWTLTEFTVHPRPASITCTADAVPGGACVFESTTATVIAERDGLILRGTATDFLAGESGDAWVGGLSGTLFTERNAAYLPLTAAGALLGALAGWLLTAALAYRLRSLPPGSGRMVAAFIGAAVTTAAAPVWAVVVNAVMFGAHRNDTGPVYALHAALRPSSHLDGVPPWLIPACTVAAAAAAAIALGLLMLGGGREGSPSAAQRT</sequence>
<reference evidence="2 3" key="1">
    <citation type="submission" date="2017-09" db="EMBL/GenBank/DDBJ databases">
        <authorList>
            <person name="Ehlers B."/>
            <person name="Leendertz F.H."/>
        </authorList>
    </citation>
    <scope>NUCLEOTIDE SEQUENCE [LARGE SCALE GENOMIC DNA]</scope>
    <source>
        <strain evidence="2 3">CGMCC 4.6857</strain>
    </source>
</reference>
<gene>
    <name evidence="2" type="ORF">SAMN05421748_108269</name>
</gene>
<keyword evidence="1" id="KW-0472">Membrane</keyword>